<protein>
    <recommendedName>
        <fullName evidence="3">Phage tail protein</fullName>
    </recommendedName>
</protein>
<comment type="caution">
    <text evidence="1">The sequence shown here is derived from an EMBL/GenBank/DDBJ whole genome shotgun (WGS) entry which is preliminary data.</text>
</comment>
<name>A0A2S5DAR5_9NEIS</name>
<dbReference type="RefSeq" id="WP_103904413.1">
    <property type="nucleotide sequence ID" value="NZ_PQWB01000164.1"/>
</dbReference>
<dbReference type="AlphaFoldDB" id="A0A2S5DAR5"/>
<accession>A0A2S5DAR5</accession>
<reference evidence="2" key="1">
    <citation type="submission" date="2018-02" db="EMBL/GenBank/DDBJ databases">
        <authorList>
            <person name="O'Hara-Hanley K."/>
            <person name="Soby S."/>
        </authorList>
    </citation>
    <scope>NUCLEOTIDE SEQUENCE [LARGE SCALE GENOMIC DNA]</scope>
    <source>
        <strain evidence="2">MWU14-2602</strain>
    </source>
</reference>
<dbReference type="InterPro" id="IPR006521">
    <property type="entry name" value="Tail_protein_I"/>
</dbReference>
<keyword evidence="2" id="KW-1185">Reference proteome</keyword>
<sequence>MSDLLVPPLARDARAPVFDALAARSGRIDLTPVLLYLIDQAPAGLLPLLAEQFNVLGPLWAYLPDDDARRRAIKESTAWHRAKGSPWSVETALSWAGYAARVEDASDSACRWAEFQLALAAPVGSEALPTVLELARFAAPARSHLARLHSGYDRRLLRASQAGCWSDAFLSDDSGVWRDDVQLSFGRLLPLAAAREESGVFSARGRRHVSRVFYPDVLRYGIFRFGDAPVLNHPVMHSRLIGLGNAQGLRNPVILAGNPPAPAWRGGWDARQWGRWMPMTPHRRIARAALVLSADTRLGEPNTRFGGYAETSSKRFLWSDPASRLSDFDPGRERFPIEAVEVAAHGLAAVRQDHAAVSGAIHARRASLADWRGPVRLGGGLRWSDLPFSLPTGSGATYRLHGGDTPGIGPRAGVYRWLGAWDDRSWRGDSSLTHHTLNP</sequence>
<dbReference type="OrthoDB" id="90759at2"/>
<organism evidence="1 2">
    <name type="scientific">Chromobacterium alticapitis</name>
    <dbReference type="NCBI Taxonomy" id="2073169"/>
    <lineage>
        <taxon>Bacteria</taxon>
        <taxon>Pseudomonadati</taxon>
        <taxon>Pseudomonadota</taxon>
        <taxon>Betaproteobacteria</taxon>
        <taxon>Neisseriales</taxon>
        <taxon>Chromobacteriaceae</taxon>
        <taxon>Chromobacterium</taxon>
    </lineage>
</organism>
<proteinExistence type="predicted"/>
<gene>
    <name evidence="1" type="ORF">C2I19_20345</name>
</gene>
<dbReference type="Pfam" id="PF09684">
    <property type="entry name" value="Tail_P2_I"/>
    <property type="match status" value="1"/>
</dbReference>
<evidence type="ECO:0008006" key="3">
    <source>
        <dbReference type="Google" id="ProtNLM"/>
    </source>
</evidence>
<evidence type="ECO:0000313" key="1">
    <source>
        <dbReference type="EMBL" id="POZ60176.1"/>
    </source>
</evidence>
<dbReference type="Proteomes" id="UP000237082">
    <property type="component" value="Unassembled WGS sequence"/>
</dbReference>
<dbReference type="EMBL" id="PQWB01000164">
    <property type="protein sequence ID" value="POZ60176.1"/>
    <property type="molecule type" value="Genomic_DNA"/>
</dbReference>
<evidence type="ECO:0000313" key="2">
    <source>
        <dbReference type="Proteomes" id="UP000237082"/>
    </source>
</evidence>